<sequence>MACFIIHAYRASIPSPPVSPIFFFLSSVTMQSRQYCRKPQPPPHPPRCSSAGAGVPQSGTYAAFISSSSPLPSPALTPQHLHPSASMQPLGIPRQGGAPAASALPPPAVSPSLSLPPDTTVLSVHSGASGNISRIGVRDVAELVRHLAESRYMTRQLQQRVHQMESSMQTAATDDSTVSDVPTQQRTTAAAQAAGERLATSGETDAATAAEQATPLHYPNQRMATRERRQRTSNARGGEWARTATRASAKAAKKTRRVFAAFPRSRSRDSLSPRTPHRCSSTTSSAPATASTTASATTSSLPSTSPASSIAELPARCVSPSPSSRCASNGVCSTTPPKHGRHTASQRPYGSRRTHSARERPRQRPHSSAPTNCRDTAADMPRKPGMQRRRGSAERHRTHSRSQKRRHHRARGSHDSTLTAGRGDGDACAEAHAASASLSRHCPRTSATESRRHRRVKRAAAQTRYRVCFSSLPPPPAALPAPDQMRGSSSTKVEALVWQRRYYDLLARYTEETTRRDADLADIHEMIEYISWEQDRPRHCHRQRHHARTAEDEADGGGCPPSQVDATPHGSARSTADAAHAASDEHAVATPQAVAHTPNNGTMRTKADDGGPGGNATASDAVAPVHDSLECIEALRCEADAWRQRCLALLQQQQALQQPQQRLGGEVTWVSDTSVAPLPPRPSSVVAGRSPLALGTGPISRQVELLMSTHTSTTADEGAGVRPGGGDGECEGDACTAAAHLTENAVHGKASPRALPSHPSTPAPMAAQTPQCSSPSTTPVAAAGDASSPGLQLYHPYAPPRLATSSHVSPVGAANFDSGFPTPPLPSRARQPAQPAGVAPSPPTGFPSPMASPLHTAPVKPPLFVGVPGYQPLSTRHGSCAAWPSQAFPALLPSGNAPPYGTIVGYTFPATTSVFYGAPSFDVSDASAWGDVTRGGAPQGRGHAASSTSPWSIDATFEQQRQSNLPVSCPSTVPEALTPYPSASSLFHVPPPPSSSMTAEIVGAREQLERDIRRHDQLLAAIGKLQRTAAEHATRRGL</sequence>
<organism evidence="2 3">
    <name type="scientific">Leishmania mexicana (strain MHOM/GT/2001/U1103)</name>
    <dbReference type="NCBI Taxonomy" id="929439"/>
    <lineage>
        <taxon>Eukaryota</taxon>
        <taxon>Discoba</taxon>
        <taxon>Euglenozoa</taxon>
        <taxon>Kinetoplastea</taxon>
        <taxon>Metakinetoplastina</taxon>
        <taxon>Trypanosomatida</taxon>
        <taxon>Trypanosomatidae</taxon>
        <taxon>Leishmaniinae</taxon>
        <taxon>Leishmania</taxon>
    </lineage>
</organism>
<feature type="compositionally biased region" description="Low complexity" evidence="1">
    <location>
        <begin position="572"/>
        <end position="581"/>
    </location>
</feature>
<evidence type="ECO:0000313" key="2">
    <source>
        <dbReference type="EMBL" id="CBZ25249.1"/>
    </source>
</evidence>
<dbReference type="VEuPathDB" id="TriTrypDB:LmxM.16.0710"/>
<accession>E9AQN0</accession>
<feature type="compositionally biased region" description="Low complexity" evidence="1">
    <location>
        <begin position="183"/>
        <end position="194"/>
    </location>
</feature>
<dbReference type="AlphaFoldDB" id="E9AQN0"/>
<feature type="region of interest" description="Disordered" evidence="1">
    <location>
        <begin position="746"/>
        <end position="853"/>
    </location>
</feature>
<evidence type="ECO:0000256" key="1">
    <source>
        <dbReference type="SAM" id="MobiDB-lite"/>
    </source>
</evidence>
<feature type="compositionally biased region" description="Basic residues" evidence="1">
    <location>
        <begin position="538"/>
        <end position="547"/>
    </location>
</feature>
<proteinExistence type="predicted"/>
<keyword evidence="3" id="KW-1185">Reference proteome</keyword>
<feature type="compositionally biased region" description="Polar residues" evidence="1">
    <location>
        <begin position="320"/>
        <end position="336"/>
    </location>
</feature>
<feature type="compositionally biased region" description="Basic residues" evidence="1">
    <location>
        <begin position="385"/>
        <end position="411"/>
    </location>
</feature>
<dbReference type="Proteomes" id="UP000007259">
    <property type="component" value="Chromosome 16"/>
</dbReference>
<evidence type="ECO:0000313" key="3">
    <source>
        <dbReference type="Proteomes" id="UP000007259"/>
    </source>
</evidence>
<feature type="region of interest" description="Disordered" evidence="1">
    <location>
        <begin position="69"/>
        <end position="112"/>
    </location>
</feature>
<dbReference type="EMBL" id="FR799569">
    <property type="protein sequence ID" value="CBZ25249.1"/>
    <property type="molecule type" value="Genomic_DNA"/>
</dbReference>
<feature type="compositionally biased region" description="Low complexity" evidence="1">
    <location>
        <begin position="241"/>
        <end position="250"/>
    </location>
</feature>
<feature type="compositionally biased region" description="Basic residues" evidence="1">
    <location>
        <begin position="338"/>
        <end position="355"/>
    </location>
</feature>
<dbReference type="RefSeq" id="XP_003873757.1">
    <property type="nucleotide sequence ID" value="XM_003873708.1"/>
</dbReference>
<feature type="compositionally biased region" description="Low complexity" evidence="1">
    <location>
        <begin position="203"/>
        <end position="214"/>
    </location>
</feature>
<feature type="compositionally biased region" description="Low complexity" evidence="1">
    <location>
        <begin position="272"/>
        <end position="309"/>
    </location>
</feature>
<name>E9AQN0_LEIMU</name>
<feature type="region of interest" description="Disordered" evidence="1">
    <location>
        <begin position="537"/>
        <end position="621"/>
    </location>
</feature>
<dbReference type="OrthoDB" id="267776at2759"/>
<feature type="compositionally biased region" description="Low complexity" evidence="1">
    <location>
        <begin position="428"/>
        <end position="439"/>
    </location>
</feature>
<dbReference type="OMA" id="ISWEQDR"/>
<dbReference type="GeneID" id="13450020"/>
<gene>
    <name evidence="2" type="ORF">LMXM_16_0710</name>
</gene>
<feature type="region of interest" description="Disordered" evidence="1">
    <location>
        <begin position="163"/>
        <end position="460"/>
    </location>
</feature>
<protein>
    <submittedName>
        <fullName evidence="2">Uncharacterized protein</fullName>
    </submittedName>
</protein>
<feature type="compositionally biased region" description="Polar residues" evidence="1">
    <location>
        <begin position="163"/>
        <end position="182"/>
    </location>
</feature>
<feature type="compositionally biased region" description="Polar residues" evidence="1">
    <location>
        <begin position="768"/>
        <end position="779"/>
    </location>
</feature>
<dbReference type="PhylomeDB" id="E9AQN0"/>
<dbReference type="KEGG" id="lmi:LMXM_16_0710"/>
<reference evidence="2 3" key="1">
    <citation type="journal article" date="2011" name="Genome Res.">
        <title>Chromosome and gene copy number variation allow major structural change between species and strains of Leishmania.</title>
        <authorList>
            <person name="Rogers M.B."/>
            <person name="Hilley J.D."/>
            <person name="Dickens N.J."/>
            <person name="Wilkes J."/>
            <person name="Bates P.A."/>
            <person name="Depledge D.P."/>
            <person name="Harris D."/>
            <person name="Her Y."/>
            <person name="Herzyk P."/>
            <person name="Imamura H."/>
            <person name="Otto T.D."/>
            <person name="Sanders M."/>
            <person name="Seeger K."/>
            <person name="Dujardin J.C."/>
            <person name="Berriman M."/>
            <person name="Smith D.F."/>
            <person name="Hertz-Fowler C."/>
            <person name="Mottram J.C."/>
        </authorList>
    </citation>
    <scope>NUCLEOTIDE SEQUENCE [LARGE SCALE GENOMIC DNA]</scope>
    <source>
        <strain evidence="2 3">MHOM/GT/2001/U1103</strain>
    </source>
</reference>